<dbReference type="EMBL" id="RWGY01000007">
    <property type="protein sequence ID" value="TVU41654.1"/>
    <property type="molecule type" value="Genomic_DNA"/>
</dbReference>
<keyword evidence="2" id="KW-0808">Transferase</keyword>
<comment type="similarity">
    <text evidence="1">Belongs to the plant acyltransferase family.</text>
</comment>
<dbReference type="GO" id="GO:0016747">
    <property type="term" value="F:acyltransferase activity, transferring groups other than amino-acyl groups"/>
    <property type="evidence" value="ECO:0007669"/>
    <property type="project" value="TreeGrafter"/>
</dbReference>
<keyword evidence="3" id="KW-0012">Acyltransferase</keyword>
<accession>A0A5J9W2B8</accession>
<dbReference type="InterPro" id="IPR050317">
    <property type="entry name" value="Plant_Fungal_Acyltransferase"/>
</dbReference>
<organism evidence="4 5">
    <name type="scientific">Eragrostis curvula</name>
    <name type="common">weeping love grass</name>
    <dbReference type="NCBI Taxonomy" id="38414"/>
    <lineage>
        <taxon>Eukaryota</taxon>
        <taxon>Viridiplantae</taxon>
        <taxon>Streptophyta</taxon>
        <taxon>Embryophyta</taxon>
        <taxon>Tracheophyta</taxon>
        <taxon>Spermatophyta</taxon>
        <taxon>Magnoliopsida</taxon>
        <taxon>Liliopsida</taxon>
        <taxon>Poales</taxon>
        <taxon>Poaceae</taxon>
        <taxon>PACMAD clade</taxon>
        <taxon>Chloridoideae</taxon>
        <taxon>Eragrostideae</taxon>
        <taxon>Eragrostidinae</taxon>
        <taxon>Eragrostis</taxon>
    </lineage>
</organism>
<dbReference type="PANTHER" id="PTHR31642:SF11">
    <property type="entry name" value="SHIKIMATE O-HYDROXYCINNAMOYLTRANSFERASE"/>
    <property type="match status" value="1"/>
</dbReference>
<evidence type="ECO:0000256" key="1">
    <source>
        <dbReference type="ARBA" id="ARBA00009861"/>
    </source>
</evidence>
<protein>
    <submittedName>
        <fullName evidence="4">Uncharacterized protein</fullName>
    </submittedName>
</protein>
<gene>
    <name evidence="4" type="ORF">EJB05_15193</name>
</gene>
<evidence type="ECO:0000313" key="5">
    <source>
        <dbReference type="Proteomes" id="UP000324897"/>
    </source>
</evidence>
<evidence type="ECO:0000313" key="4">
    <source>
        <dbReference type="EMBL" id="TVU41654.1"/>
    </source>
</evidence>
<dbReference type="AlphaFoldDB" id="A0A5J9W2B8"/>
<dbReference type="Pfam" id="PF02458">
    <property type="entry name" value="Transferase"/>
    <property type="match status" value="1"/>
</dbReference>
<name>A0A5J9W2B8_9POAL</name>
<dbReference type="OrthoDB" id="1918817at2759"/>
<keyword evidence="5" id="KW-1185">Reference proteome</keyword>
<evidence type="ECO:0000256" key="2">
    <source>
        <dbReference type="ARBA" id="ARBA00022679"/>
    </source>
</evidence>
<dbReference type="Gene3D" id="3.30.559.10">
    <property type="entry name" value="Chloramphenicol acetyltransferase-like domain"/>
    <property type="match status" value="1"/>
</dbReference>
<comment type="caution">
    <text evidence="4">The sequence shown here is derived from an EMBL/GenBank/DDBJ whole genome shotgun (WGS) entry which is preliminary data.</text>
</comment>
<dbReference type="PANTHER" id="PTHR31642">
    <property type="entry name" value="TRICHOTHECENE 3-O-ACETYLTRANSFERASE"/>
    <property type="match status" value="1"/>
</dbReference>
<reference evidence="4 5" key="1">
    <citation type="journal article" date="2019" name="Sci. Rep.">
        <title>A high-quality genome of Eragrostis curvula grass provides insights into Poaceae evolution and supports new strategies to enhance forage quality.</title>
        <authorList>
            <person name="Carballo J."/>
            <person name="Santos B.A.C.M."/>
            <person name="Zappacosta D."/>
            <person name="Garbus I."/>
            <person name="Selva J.P."/>
            <person name="Gallo C.A."/>
            <person name="Diaz A."/>
            <person name="Albertini E."/>
            <person name="Caccamo M."/>
            <person name="Echenique V."/>
        </authorList>
    </citation>
    <scope>NUCLEOTIDE SEQUENCE [LARGE SCALE GENOMIC DNA]</scope>
    <source>
        <strain evidence="5">cv. Victoria</strain>
        <tissue evidence="4">Leaf</tissue>
    </source>
</reference>
<dbReference type="InterPro" id="IPR023213">
    <property type="entry name" value="CAT-like_dom_sf"/>
</dbReference>
<dbReference type="Proteomes" id="UP000324897">
    <property type="component" value="Chromosome 4"/>
</dbReference>
<dbReference type="Gramene" id="TVU41654">
    <property type="protein sequence ID" value="TVU41654"/>
    <property type="gene ID" value="EJB05_15193"/>
</dbReference>
<proteinExistence type="inferred from homology"/>
<sequence length="203" mass="21876">MTTGIITVRKSTLVRPAQETPCRRLWLSSLDLVAPGPHTPSVRFYRHGGGGGTPPADEGRSFFFDGEGMRRALAEALVPRLAGRLGHDGEGIRLEIDCNGEGVLFVEADAADTAVDDYGDFAPTMEFRRLVPAVECSGGDVSAFPLLMVQVTYFKCGGVCLGVGTHHHVADGMSTSHFINSCQLVVSTLPRYSNLFHALEQLQ</sequence>
<evidence type="ECO:0000256" key="3">
    <source>
        <dbReference type="ARBA" id="ARBA00023315"/>
    </source>
</evidence>
<feature type="non-terminal residue" evidence="4">
    <location>
        <position position="1"/>
    </location>
</feature>